<evidence type="ECO:0000313" key="3">
    <source>
        <dbReference type="Proteomes" id="UP000176221"/>
    </source>
</evidence>
<dbReference type="STRING" id="1802319.A2928_03760"/>
<name>A0A1G2NF55_9BACT</name>
<dbReference type="AlphaFoldDB" id="A0A1G2NF55"/>
<protein>
    <submittedName>
        <fullName evidence="2">Uncharacterized protein</fullName>
    </submittedName>
</protein>
<accession>A0A1G2NF55</accession>
<dbReference type="Proteomes" id="UP000176221">
    <property type="component" value="Unassembled WGS sequence"/>
</dbReference>
<feature type="transmembrane region" description="Helical" evidence="1">
    <location>
        <begin position="57"/>
        <end position="81"/>
    </location>
</feature>
<keyword evidence="1" id="KW-1133">Transmembrane helix</keyword>
<keyword evidence="1" id="KW-0472">Membrane</keyword>
<comment type="caution">
    <text evidence="2">The sequence shown here is derived from an EMBL/GenBank/DDBJ whole genome shotgun (WGS) entry which is preliminary data.</text>
</comment>
<proteinExistence type="predicted"/>
<evidence type="ECO:0000313" key="2">
    <source>
        <dbReference type="EMBL" id="OHA34718.1"/>
    </source>
</evidence>
<evidence type="ECO:0000256" key="1">
    <source>
        <dbReference type="SAM" id="Phobius"/>
    </source>
</evidence>
<keyword evidence="1" id="KW-0812">Transmembrane</keyword>
<feature type="transmembrane region" description="Helical" evidence="1">
    <location>
        <begin position="12"/>
        <end position="37"/>
    </location>
</feature>
<sequence>MNMKEYVRDSRLKSVSVNVAATFVALIVSLLPLWIYITLHALMEPAGFWQTLALGAVGLYFLGSLQILGLVLFGLFMKLIWFD</sequence>
<reference evidence="2 3" key="1">
    <citation type="journal article" date="2016" name="Nat. Commun.">
        <title>Thousands of microbial genomes shed light on interconnected biogeochemical processes in an aquifer system.</title>
        <authorList>
            <person name="Anantharaman K."/>
            <person name="Brown C.T."/>
            <person name="Hug L.A."/>
            <person name="Sharon I."/>
            <person name="Castelle C.J."/>
            <person name="Probst A.J."/>
            <person name="Thomas B.C."/>
            <person name="Singh A."/>
            <person name="Wilkins M.J."/>
            <person name="Karaoz U."/>
            <person name="Brodie E.L."/>
            <person name="Williams K.H."/>
            <person name="Hubbard S.S."/>
            <person name="Banfield J.F."/>
        </authorList>
    </citation>
    <scope>NUCLEOTIDE SEQUENCE [LARGE SCALE GENOMIC DNA]</scope>
</reference>
<dbReference type="EMBL" id="MHRX01000008">
    <property type="protein sequence ID" value="OHA34718.1"/>
    <property type="molecule type" value="Genomic_DNA"/>
</dbReference>
<gene>
    <name evidence="2" type="ORF">A2928_03760</name>
</gene>
<organism evidence="2 3">
    <name type="scientific">Candidatus Taylorbacteria bacterium RIFCSPLOWO2_01_FULL_45_15b</name>
    <dbReference type="NCBI Taxonomy" id="1802319"/>
    <lineage>
        <taxon>Bacteria</taxon>
        <taxon>Candidatus Tayloriibacteriota</taxon>
    </lineage>
</organism>